<dbReference type="EMBL" id="FNLO01000001">
    <property type="protein sequence ID" value="SDV46031.1"/>
    <property type="molecule type" value="Genomic_DNA"/>
</dbReference>
<dbReference type="InterPro" id="IPR036866">
    <property type="entry name" value="RibonucZ/Hydroxyglut_hydro"/>
</dbReference>
<reference evidence="3" key="1">
    <citation type="submission" date="2016-09" db="EMBL/GenBank/DDBJ databases">
        <authorList>
            <person name="Varghese N."/>
            <person name="Submissions S."/>
        </authorList>
    </citation>
    <scope>NUCLEOTIDE SEQUENCE [LARGE SCALE GENOMIC DNA]</scope>
    <source>
        <strain evidence="3">JS23</strain>
    </source>
</reference>
<evidence type="ECO:0000256" key="1">
    <source>
        <dbReference type="SAM" id="MobiDB-lite"/>
    </source>
</evidence>
<dbReference type="Proteomes" id="UP000243719">
    <property type="component" value="Unassembled WGS sequence"/>
</dbReference>
<keyword evidence="3" id="KW-1185">Reference proteome</keyword>
<feature type="region of interest" description="Disordered" evidence="1">
    <location>
        <begin position="119"/>
        <end position="140"/>
    </location>
</feature>
<dbReference type="SUPFAM" id="SSF56281">
    <property type="entry name" value="Metallo-hydrolase/oxidoreductase"/>
    <property type="match status" value="1"/>
</dbReference>
<dbReference type="Gene3D" id="3.60.15.10">
    <property type="entry name" value="Ribonuclease Z/Hydroxyacylglutathione hydrolase-like"/>
    <property type="match status" value="1"/>
</dbReference>
<proteinExistence type="predicted"/>
<evidence type="ECO:0000313" key="2">
    <source>
        <dbReference type="EMBL" id="SDV46031.1"/>
    </source>
</evidence>
<evidence type="ECO:0000313" key="3">
    <source>
        <dbReference type="Proteomes" id="UP000243719"/>
    </source>
</evidence>
<dbReference type="STRING" id="1770053.SAMN05216551_10115"/>
<gene>
    <name evidence="2" type="ORF">SAMN05216551_10115</name>
</gene>
<accession>A0A1H2PIE6</accession>
<sequence length="168" mass="18279">MNDTQFPHQRIGAFSITAISDRYLAASLDLLCNIDPLDASRMQGEAGASDPSSIHINCYLARGRGRTVLIDAGAGGRKRWRPRQNRRDYQPRWDAVNVGTRSTAVGNATVSVIAGIGRQRSASLPRRRQPSATDIRSASVKPLTVPAEKPVICQEIGARKVKAMDEPS</sequence>
<name>A0A1H2PIE6_9BURK</name>
<protein>
    <submittedName>
        <fullName evidence="2">Uncharacterized protein</fullName>
    </submittedName>
</protein>
<organism evidence="2 3">
    <name type="scientific">Chitinasiproducens palmae</name>
    <dbReference type="NCBI Taxonomy" id="1770053"/>
    <lineage>
        <taxon>Bacteria</taxon>
        <taxon>Pseudomonadati</taxon>
        <taxon>Pseudomonadota</taxon>
        <taxon>Betaproteobacteria</taxon>
        <taxon>Burkholderiales</taxon>
        <taxon>Burkholderiaceae</taxon>
        <taxon>Chitinasiproducens</taxon>
    </lineage>
</organism>
<dbReference type="AlphaFoldDB" id="A0A1H2PIE6"/>